<organism evidence="4 5">
    <name type="scientific">Letharia lupina</name>
    <dbReference type="NCBI Taxonomy" id="560253"/>
    <lineage>
        <taxon>Eukaryota</taxon>
        <taxon>Fungi</taxon>
        <taxon>Dikarya</taxon>
        <taxon>Ascomycota</taxon>
        <taxon>Pezizomycotina</taxon>
        <taxon>Lecanoromycetes</taxon>
        <taxon>OSLEUM clade</taxon>
        <taxon>Lecanoromycetidae</taxon>
        <taxon>Lecanorales</taxon>
        <taxon>Lecanorineae</taxon>
        <taxon>Parmeliaceae</taxon>
        <taxon>Letharia</taxon>
    </lineage>
</organism>
<gene>
    <name evidence="4" type="ORF">HO133_004263</name>
</gene>
<dbReference type="SMART" id="SM00175">
    <property type="entry name" value="RAB"/>
    <property type="match status" value="1"/>
</dbReference>
<evidence type="ECO:0000256" key="1">
    <source>
        <dbReference type="ARBA" id="ARBA00022741"/>
    </source>
</evidence>
<dbReference type="Gene3D" id="3.40.50.300">
    <property type="entry name" value="P-loop containing nucleotide triphosphate hydrolases"/>
    <property type="match status" value="1"/>
</dbReference>
<dbReference type="PROSITE" id="PS51421">
    <property type="entry name" value="RAS"/>
    <property type="match status" value="1"/>
</dbReference>
<reference evidence="4 5" key="1">
    <citation type="journal article" date="2020" name="Genomics">
        <title>Complete, high-quality genomes from long-read metagenomic sequencing of two wolf lichen thalli reveals enigmatic genome architecture.</title>
        <authorList>
            <person name="McKenzie S.K."/>
            <person name="Walston R.F."/>
            <person name="Allen J.L."/>
        </authorList>
    </citation>
    <scope>NUCLEOTIDE SEQUENCE [LARGE SCALE GENOMIC DNA]</scope>
    <source>
        <strain evidence="4">WasteWater1</strain>
    </source>
</reference>
<keyword evidence="2" id="KW-0342">GTP-binding</keyword>
<comment type="caution">
    <text evidence="4">The sequence shown here is derived from an EMBL/GenBank/DDBJ whole genome shotgun (WGS) entry which is preliminary data.</text>
</comment>
<dbReference type="EMBL" id="JACCJB010000002">
    <property type="protein sequence ID" value="KAF6229926.1"/>
    <property type="molecule type" value="Genomic_DNA"/>
</dbReference>
<evidence type="ECO:0000256" key="2">
    <source>
        <dbReference type="ARBA" id="ARBA00023134"/>
    </source>
</evidence>
<dbReference type="InterPro" id="IPR020849">
    <property type="entry name" value="Small_GTPase_Ras-type"/>
</dbReference>
<keyword evidence="1" id="KW-0547">Nucleotide-binding</keyword>
<dbReference type="PRINTS" id="PR00449">
    <property type="entry name" value="RASTRNSFRMNG"/>
</dbReference>
<keyword evidence="5" id="KW-1185">Reference proteome</keyword>
<dbReference type="GO" id="GO:0003924">
    <property type="term" value="F:GTPase activity"/>
    <property type="evidence" value="ECO:0007669"/>
    <property type="project" value="InterPro"/>
</dbReference>
<dbReference type="SUPFAM" id="SSF52540">
    <property type="entry name" value="P-loop containing nucleoside triphosphate hydrolases"/>
    <property type="match status" value="1"/>
</dbReference>
<evidence type="ECO:0000313" key="5">
    <source>
        <dbReference type="Proteomes" id="UP000593566"/>
    </source>
</evidence>
<dbReference type="NCBIfam" id="TIGR00231">
    <property type="entry name" value="small_GTP"/>
    <property type="match status" value="1"/>
</dbReference>
<dbReference type="RefSeq" id="XP_037157183.1">
    <property type="nucleotide sequence ID" value="XM_037295182.1"/>
</dbReference>
<dbReference type="GeneID" id="59332672"/>
<protein>
    <submittedName>
        <fullName evidence="4">Uncharacterized protein</fullName>
    </submittedName>
</protein>
<dbReference type="PROSITE" id="PS51419">
    <property type="entry name" value="RAB"/>
    <property type="match status" value="1"/>
</dbReference>
<dbReference type="SMART" id="SM00174">
    <property type="entry name" value="RHO"/>
    <property type="match status" value="1"/>
</dbReference>
<dbReference type="InterPro" id="IPR001806">
    <property type="entry name" value="Small_GTPase"/>
</dbReference>
<dbReference type="GO" id="GO:0007165">
    <property type="term" value="P:signal transduction"/>
    <property type="evidence" value="ECO:0007669"/>
    <property type="project" value="InterPro"/>
</dbReference>
<dbReference type="SMART" id="SM00173">
    <property type="entry name" value="RAS"/>
    <property type="match status" value="1"/>
</dbReference>
<proteinExistence type="predicted"/>
<dbReference type="AlphaFoldDB" id="A0A8H6FK16"/>
<dbReference type="InterPro" id="IPR005225">
    <property type="entry name" value="Small_GTP-bd"/>
</dbReference>
<dbReference type="Pfam" id="PF00071">
    <property type="entry name" value="Ras"/>
    <property type="match status" value="1"/>
</dbReference>
<dbReference type="Proteomes" id="UP000593566">
    <property type="component" value="Unassembled WGS sequence"/>
</dbReference>
<sequence>MGSTPQQAEELRIAGESCKKRFHDLLEASKRRDGYILNVLSERRTLIHSQRYGMWTANVDILETGPHSLDFRLNEKKILRDYVLVITIATTPRASITRKLYAETSDSSPDVVEEDFKSQDPPLAVKTIYNALADEEEICDEIIRDRLNSLFEIASEIPSNEASTPIEHATCAVQNVQNALTPGDEQPNSSTTGGIYPTPLNSARTAVSGVTTQPGYSVEKPTASKKDRFSMKRLFNTSNRHERVPHRRPRRRRLHRIAAQFVQNAWIETHDRTIEDSYRKQTEVDGRQVILEILDTAGEEQSSMRQRNPALAAKRELYIKSGQGFLLVFNTTSLSSLDKLSSLHDRIVRIKNDPLTPLVVVGNKCDLKEDRAVSQAKALAVAQSWNAPYHETSARGRTNVDEAFVDLCRQVIRRDVAAEQTSVMETEDRKWMGRLHRGAKEMKKKGSVRRDCVIL</sequence>
<accession>A0A8H6FK16</accession>
<name>A0A8H6FK16_9LECA</name>
<evidence type="ECO:0000313" key="4">
    <source>
        <dbReference type="EMBL" id="KAF6229926.1"/>
    </source>
</evidence>
<feature type="region of interest" description="Disordered" evidence="3">
    <location>
        <begin position="180"/>
        <end position="200"/>
    </location>
</feature>
<dbReference type="GO" id="GO:0005525">
    <property type="term" value="F:GTP binding"/>
    <property type="evidence" value="ECO:0007669"/>
    <property type="project" value="UniProtKB-KW"/>
</dbReference>
<dbReference type="PANTHER" id="PTHR24070">
    <property type="entry name" value="RAS, DI-RAS, AND RHEB FAMILY MEMBERS OF SMALL GTPASE SUPERFAMILY"/>
    <property type="match status" value="1"/>
</dbReference>
<evidence type="ECO:0000256" key="3">
    <source>
        <dbReference type="SAM" id="MobiDB-lite"/>
    </source>
</evidence>
<dbReference type="InterPro" id="IPR027417">
    <property type="entry name" value="P-loop_NTPase"/>
</dbReference>
<dbReference type="GO" id="GO:0016020">
    <property type="term" value="C:membrane"/>
    <property type="evidence" value="ECO:0007669"/>
    <property type="project" value="InterPro"/>
</dbReference>